<dbReference type="InterPro" id="IPR008332">
    <property type="entry name" value="MethylG_MeTrfase_N"/>
</dbReference>
<gene>
    <name evidence="12" type="ORF">HNR32_000470</name>
</gene>
<comment type="similarity">
    <text evidence="2 9">Belongs to the MGMT family.</text>
</comment>
<sequence length="162" mass="18417">MKKRFSYQTKIGNIYITEDKSSIVGINFKKPLTPAEEVETLLMREAFTQIEEYLAGRRKEFRLPLKPKGTYFQEKVWEELQKIPYGHTVSYKEIAQAIGQPKAMRAVGQANNKNNIAICIPCHRVISADGKLSGYAGGVKVKQFLLDLEREVIKKEGIKNAI</sequence>
<evidence type="ECO:0000256" key="1">
    <source>
        <dbReference type="ARBA" id="ARBA00001286"/>
    </source>
</evidence>
<comment type="function">
    <text evidence="9">Involved in the cellular defense against the biological effects of O6-methylguanine (O6-MeG) and O4-methylthymine (O4-MeT) in DNA. Repairs the methylated nucleobase in DNA by stoichiometrically transferring the methyl group to a cysteine residue in the enzyme. This is a suicide reaction: the enzyme is irreversibly inactivated.</text>
</comment>
<dbReference type="InterPro" id="IPR023546">
    <property type="entry name" value="MGMT"/>
</dbReference>
<evidence type="ECO:0000313" key="12">
    <source>
        <dbReference type="EMBL" id="MBB5335349.1"/>
    </source>
</evidence>
<dbReference type="Gene3D" id="1.10.10.10">
    <property type="entry name" value="Winged helix-like DNA-binding domain superfamily/Winged helix DNA-binding domain"/>
    <property type="match status" value="1"/>
</dbReference>
<comment type="subcellular location">
    <subcellularLocation>
        <location evidence="9">Cytoplasm</location>
    </subcellularLocation>
</comment>
<dbReference type="InterPro" id="IPR036388">
    <property type="entry name" value="WH-like_DNA-bd_sf"/>
</dbReference>
<dbReference type="InterPro" id="IPR036631">
    <property type="entry name" value="MGMT_N_sf"/>
</dbReference>
<dbReference type="NCBIfam" id="TIGR00589">
    <property type="entry name" value="ogt"/>
    <property type="match status" value="1"/>
</dbReference>
<evidence type="ECO:0000256" key="2">
    <source>
        <dbReference type="ARBA" id="ARBA00008711"/>
    </source>
</evidence>
<comment type="caution">
    <text evidence="12">The sequence shown here is derived from an EMBL/GenBank/DDBJ whole genome shotgun (WGS) entry which is preliminary data.</text>
</comment>
<dbReference type="EC" id="2.1.1.63" evidence="9"/>
<name>A0A840UE91_9FIRM</name>
<dbReference type="GO" id="GO:0005737">
    <property type="term" value="C:cytoplasm"/>
    <property type="evidence" value="ECO:0007669"/>
    <property type="project" value="UniProtKB-SubCell"/>
</dbReference>
<evidence type="ECO:0000256" key="6">
    <source>
        <dbReference type="ARBA" id="ARBA00022763"/>
    </source>
</evidence>
<keyword evidence="13" id="KW-1185">Reference proteome</keyword>
<feature type="domain" description="Methylated-DNA-[protein]-cysteine S-methyltransferase DNA binding" evidence="10">
    <location>
        <begin position="72"/>
        <end position="150"/>
    </location>
</feature>
<reference evidence="12 13" key="1">
    <citation type="submission" date="2020-08" db="EMBL/GenBank/DDBJ databases">
        <title>Genomic Encyclopedia of Type Strains, Phase IV (KMG-IV): sequencing the most valuable type-strain genomes for metagenomic binning, comparative biology and taxonomic classification.</title>
        <authorList>
            <person name="Goeker M."/>
        </authorList>
    </citation>
    <scope>NUCLEOTIDE SEQUENCE [LARGE SCALE GENOMIC DNA]</scope>
    <source>
        <strain evidence="12 13">DSM 24661</strain>
    </source>
</reference>
<keyword evidence="6 9" id="KW-0227">DNA damage</keyword>
<protein>
    <recommendedName>
        <fullName evidence="9">Methylated-DNA--protein-cysteine methyltransferase</fullName>
        <ecNumber evidence="9">2.1.1.63</ecNumber>
    </recommendedName>
    <alternativeName>
        <fullName evidence="9">6-O-methylguanine-DNA methyltransferase</fullName>
        <shortName evidence="9">MGMT</shortName>
    </alternativeName>
    <alternativeName>
        <fullName evidence="9">O-6-methylguanine-DNA-alkyltransferase</fullName>
    </alternativeName>
</protein>
<evidence type="ECO:0000256" key="8">
    <source>
        <dbReference type="ARBA" id="ARBA00049348"/>
    </source>
</evidence>
<dbReference type="GO" id="GO:0006307">
    <property type="term" value="P:DNA alkylation repair"/>
    <property type="evidence" value="ECO:0007669"/>
    <property type="project" value="UniProtKB-UniRule"/>
</dbReference>
<dbReference type="PANTHER" id="PTHR10815:SF13">
    <property type="entry name" value="METHYLATED-DNA--PROTEIN-CYSTEINE METHYLTRANSFERASE"/>
    <property type="match status" value="1"/>
</dbReference>
<comment type="catalytic activity">
    <reaction evidence="1 9">
        <text>a 4-O-methyl-thymidine in DNA + L-cysteinyl-[protein] = a thymidine in DNA + S-methyl-L-cysteinyl-[protein]</text>
        <dbReference type="Rhea" id="RHEA:53428"/>
        <dbReference type="Rhea" id="RHEA-COMP:10131"/>
        <dbReference type="Rhea" id="RHEA-COMP:10132"/>
        <dbReference type="Rhea" id="RHEA-COMP:13555"/>
        <dbReference type="Rhea" id="RHEA-COMP:13556"/>
        <dbReference type="ChEBI" id="CHEBI:29950"/>
        <dbReference type="ChEBI" id="CHEBI:82612"/>
        <dbReference type="ChEBI" id="CHEBI:137386"/>
        <dbReference type="ChEBI" id="CHEBI:137387"/>
        <dbReference type="EC" id="2.1.1.63"/>
    </reaction>
</comment>
<keyword evidence="5 9" id="KW-0808">Transferase</keyword>
<evidence type="ECO:0000256" key="3">
    <source>
        <dbReference type="ARBA" id="ARBA00022490"/>
    </source>
</evidence>
<evidence type="ECO:0000259" key="10">
    <source>
        <dbReference type="Pfam" id="PF01035"/>
    </source>
</evidence>
<organism evidence="12 13">
    <name type="scientific">Pectinatus brassicae</name>
    <dbReference type="NCBI Taxonomy" id="862415"/>
    <lineage>
        <taxon>Bacteria</taxon>
        <taxon>Bacillati</taxon>
        <taxon>Bacillota</taxon>
        <taxon>Negativicutes</taxon>
        <taxon>Selenomonadales</taxon>
        <taxon>Selenomonadaceae</taxon>
        <taxon>Pectinatus</taxon>
    </lineage>
</organism>
<comment type="catalytic activity">
    <reaction evidence="8 9">
        <text>a 6-O-methyl-2'-deoxyguanosine in DNA + L-cysteinyl-[protein] = S-methyl-L-cysteinyl-[protein] + a 2'-deoxyguanosine in DNA</text>
        <dbReference type="Rhea" id="RHEA:24000"/>
        <dbReference type="Rhea" id="RHEA-COMP:10131"/>
        <dbReference type="Rhea" id="RHEA-COMP:10132"/>
        <dbReference type="Rhea" id="RHEA-COMP:11367"/>
        <dbReference type="Rhea" id="RHEA-COMP:11368"/>
        <dbReference type="ChEBI" id="CHEBI:29950"/>
        <dbReference type="ChEBI" id="CHEBI:82612"/>
        <dbReference type="ChEBI" id="CHEBI:85445"/>
        <dbReference type="ChEBI" id="CHEBI:85448"/>
        <dbReference type="EC" id="2.1.1.63"/>
    </reaction>
</comment>
<dbReference type="Gene3D" id="3.30.160.70">
    <property type="entry name" value="Methylated DNA-protein cysteine methyltransferase domain"/>
    <property type="match status" value="1"/>
</dbReference>
<evidence type="ECO:0000256" key="9">
    <source>
        <dbReference type="HAMAP-Rule" id="MF_00772"/>
    </source>
</evidence>
<feature type="active site" description="Nucleophile; methyl group acceptor" evidence="9">
    <location>
        <position position="122"/>
    </location>
</feature>
<dbReference type="GO" id="GO:0032259">
    <property type="term" value="P:methylation"/>
    <property type="evidence" value="ECO:0007669"/>
    <property type="project" value="UniProtKB-KW"/>
</dbReference>
<comment type="miscellaneous">
    <text evidence="9">This enzyme catalyzes only one turnover and therefore is not strictly catalytic. According to one definition, an enzyme is a biocatalyst that acts repeatedly and over many reaction cycles.</text>
</comment>
<dbReference type="AlphaFoldDB" id="A0A840UE91"/>
<evidence type="ECO:0000313" key="13">
    <source>
        <dbReference type="Proteomes" id="UP000559117"/>
    </source>
</evidence>
<evidence type="ECO:0000256" key="5">
    <source>
        <dbReference type="ARBA" id="ARBA00022679"/>
    </source>
</evidence>
<dbReference type="FunFam" id="1.10.10.10:FF:000214">
    <property type="entry name" value="Methylated-DNA--protein-cysteine methyltransferase"/>
    <property type="match status" value="1"/>
</dbReference>
<dbReference type="CDD" id="cd06445">
    <property type="entry name" value="ATase"/>
    <property type="match status" value="1"/>
</dbReference>
<dbReference type="Pfam" id="PF01035">
    <property type="entry name" value="DNA_binding_1"/>
    <property type="match status" value="1"/>
</dbReference>
<evidence type="ECO:0000256" key="4">
    <source>
        <dbReference type="ARBA" id="ARBA00022603"/>
    </source>
</evidence>
<proteinExistence type="inferred from homology"/>
<dbReference type="Pfam" id="PF02870">
    <property type="entry name" value="Methyltransf_1N"/>
    <property type="match status" value="1"/>
</dbReference>
<dbReference type="PANTHER" id="PTHR10815">
    <property type="entry name" value="METHYLATED-DNA--PROTEIN-CYSTEINE METHYLTRANSFERASE"/>
    <property type="match status" value="1"/>
</dbReference>
<evidence type="ECO:0000256" key="7">
    <source>
        <dbReference type="ARBA" id="ARBA00023204"/>
    </source>
</evidence>
<dbReference type="RefSeq" id="WP_183859250.1">
    <property type="nucleotide sequence ID" value="NZ_JACHFH010000004.1"/>
</dbReference>
<dbReference type="HAMAP" id="MF_00772">
    <property type="entry name" value="OGT"/>
    <property type="match status" value="1"/>
</dbReference>
<dbReference type="PROSITE" id="PS00374">
    <property type="entry name" value="MGMT"/>
    <property type="match status" value="1"/>
</dbReference>
<dbReference type="InterPro" id="IPR014048">
    <property type="entry name" value="MethylDNA_cys_MeTrfase_DNA-bd"/>
</dbReference>
<dbReference type="SUPFAM" id="SSF53155">
    <property type="entry name" value="Methylated DNA-protein cysteine methyltransferase domain"/>
    <property type="match status" value="1"/>
</dbReference>
<dbReference type="SUPFAM" id="SSF46767">
    <property type="entry name" value="Methylated DNA-protein cysteine methyltransferase, C-terminal domain"/>
    <property type="match status" value="1"/>
</dbReference>
<dbReference type="EMBL" id="JACHFH010000004">
    <property type="protein sequence ID" value="MBB5335349.1"/>
    <property type="molecule type" value="Genomic_DNA"/>
</dbReference>
<accession>A0A840UE91</accession>
<keyword evidence="7 9" id="KW-0234">DNA repair</keyword>
<keyword evidence="4 9" id="KW-0489">Methyltransferase</keyword>
<dbReference type="InterPro" id="IPR001497">
    <property type="entry name" value="MethylDNA_cys_MeTrfase_AS"/>
</dbReference>
<dbReference type="GO" id="GO:0003908">
    <property type="term" value="F:methylated-DNA-[protein]-cysteine S-methyltransferase activity"/>
    <property type="evidence" value="ECO:0007669"/>
    <property type="project" value="UniProtKB-UniRule"/>
</dbReference>
<feature type="domain" description="Methylguanine DNA methyltransferase ribonuclease-like" evidence="11">
    <location>
        <begin position="6"/>
        <end position="67"/>
    </location>
</feature>
<dbReference type="Proteomes" id="UP000559117">
    <property type="component" value="Unassembled WGS sequence"/>
</dbReference>
<evidence type="ECO:0000259" key="11">
    <source>
        <dbReference type="Pfam" id="PF02870"/>
    </source>
</evidence>
<dbReference type="InterPro" id="IPR036217">
    <property type="entry name" value="MethylDNA_cys_MeTrfase_DNAb"/>
</dbReference>
<keyword evidence="3 9" id="KW-0963">Cytoplasm</keyword>